<keyword evidence="7" id="KW-0865">Zymogen</keyword>
<dbReference type="InterPro" id="IPR001506">
    <property type="entry name" value="Peptidase_M12A"/>
</dbReference>
<feature type="binding site" evidence="9">
    <location>
        <position position="145"/>
    </location>
    <ligand>
        <name>Zn(2+)</name>
        <dbReference type="ChEBI" id="CHEBI:29105"/>
        <note>catalytic</note>
    </ligand>
</feature>
<feature type="non-terminal residue" evidence="13">
    <location>
        <position position="1"/>
    </location>
</feature>
<comment type="function">
    <text evidence="1">Metalloprotease.</text>
</comment>
<dbReference type="InterPro" id="IPR006026">
    <property type="entry name" value="Peptidase_Metallo"/>
</dbReference>
<dbReference type="Pfam" id="PF01549">
    <property type="entry name" value="ShK"/>
    <property type="match status" value="1"/>
</dbReference>
<evidence type="ECO:0000256" key="10">
    <source>
        <dbReference type="RuleBase" id="RU361183"/>
    </source>
</evidence>
<dbReference type="GO" id="GO:0004222">
    <property type="term" value="F:metalloendopeptidase activity"/>
    <property type="evidence" value="ECO:0007669"/>
    <property type="project" value="UniProtKB-UniRule"/>
</dbReference>
<dbReference type="EC" id="3.4.24.-" evidence="10"/>
<keyword evidence="2 9" id="KW-0645">Protease</keyword>
<dbReference type="OrthoDB" id="291007at2759"/>
<proteinExistence type="predicted"/>
<feature type="active site" evidence="9">
    <location>
        <position position="142"/>
    </location>
</feature>
<dbReference type="AlphaFoldDB" id="A0A0K2TQ88"/>
<comment type="caution">
    <text evidence="8">Lacks conserved residue(s) required for the propagation of feature annotation.</text>
</comment>
<protein>
    <recommendedName>
        <fullName evidence="10">Metalloendopeptidase</fullName>
        <ecNumber evidence="10">3.4.24.-</ecNumber>
    </recommendedName>
</protein>
<dbReference type="SMART" id="SM00235">
    <property type="entry name" value="ZnMc"/>
    <property type="match status" value="1"/>
</dbReference>
<keyword evidence="10" id="KW-0732">Signal</keyword>
<evidence type="ECO:0000256" key="5">
    <source>
        <dbReference type="ARBA" id="ARBA00022833"/>
    </source>
</evidence>
<dbReference type="Pfam" id="PF01400">
    <property type="entry name" value="Astacin"/>
    <property type="match status" value="2"/>
</dbReference>
<organism evidence="13">
    <name type="scientific">Lepeophtheirus salmonis</name>
    <name type="common">Salmon louse</name>
    <name type="synonym">Caligus salmonis</name>
    <dbReference type="NCBI Taxonomy" id="72036"/>
    <lineage>
        <taxon>Eukaryota</taxon>
        <taxon>Metazoa</taxon>
        <taxon>Ecdysozoa</taxon>
        <taxon>Arthropoda</taxon>
        <taxon>Crustacea</taxon>
        <taxon>Multicrustacea</taxon>
        <taxon>Hexanauplia</taxon>
        <taxon>Copepoda</taxon>
        <taxon>Siphonostomatoida</taxon>
        <taxon>Caligidae</taxon>
        <taxon>Lepeophtheirus</taxon>
    </lineage>
</organism>
<dbReference type="PANTHER" id="PTHR10127:SF780">
    <property type="entry name" value="METALLOENDOPEPTIDASE"/>
    <property type="match status" value="1"/>
</dbReference>
<keyword evidence="6 9" id="KW-0482">Metalloprotease</keyword>
<keyword evidence="5 9" id="KW-0862">Zinc</keyword>
<dbReference type="EMBL" id="HACA01010837">
    <property type="protein sequence ID" value="CDW28198.1"/>
    <property type="molecule type" value="Transcribed_RNA"/>
</dbReference>
<feature type="domain" description="ShKT" evidence="11">
    <location>
        <begin position="273"/>
        <end position="304"/>
    </location>
</feature>
<evidence type="ECO:0000256" key="4">
    <source>
        <dbReference type="ARBA" id="ARBA00022801"/>
    </source>
</evidence>
<feature type="binding site" evidence="9">
    <location>
        <position position="151"/>
    </location>
    <ligand>
        <name>Zn(2+)</name>
        <dbReference type="ChEBI" id="CHEBI:29105"/>
        <note>catalytic</note>
    </ligand>
</feature>
<dbReference type="PRINTS" id="PR00480">
    <property type="entry name" value="ASTACIN"/>
</dbReference>
<evidence type="ECO:0000259" key="12">
    <source>
        <dbReference type="PROSITE" id="PS51864"/>
    </source>
</evidence>
<comment type="cofactor">
    <cofactor evidence="9 10">
        <name>Zn(2+)</name>
        <dbReference type="ChEBI" id="CHEBI:29105"/>
    </cofactor>
    <text evidence="9 10">Binds 1 zinc ion per subunit.</text>
</comment>
<dbReference type="InterPro" id="IPR024079">
    <property type="entry name" value="MetalloPept_cat_dom_sf"/>
</dbReference>
<dbReference type="PROSITE" id="PS51670">
    <property type="entry name" value="SHKT"/>
    <property type="match status" value="1"/>
</dbReference>
<evidence type="ECO:0000256" key="6">
    <source>
        <dbReference type="ARBA" id="ARBA00023049"/>
    </source>
</evidence>
<accession>A0A0K2TQ88</accession>
<evidence type="ECO:0000256" key="9">
    <source>
        <dbReference type="PROSITE-ProRule" id="PRU01211"/>
    </source>
</evidence>
<dbReference type="PROSITE" id="PS51864">
    <property type="entry name" value="ASTACIN"/>
    <property type="match status" value="1"/>
</dbReference>
<name>A0A0K2TQ88_LEPSM</name>
<sequence>SIKMIKMITYLLLLSVSSILIPPYQAEEACRMMIDKHNRAEMMSKNFVFGNNNLWPDKQVPYVFGTRFTSSEKKMIQEAMDTIQTSSCVEFIARSTQRNFIILRNDKRGCYTSALGFNQNRGSTTINLNRRMCMTPSTIIHELFHALGFMHEQNRPDRDAFIRVSWNNIQQSTNTYYQFARARASGETIQRCDLRRLTPYSNCYNGMTATTFGLPYDYKSVMQYSRKAFSKNGRNTMTPTRAFRGPLGNRVGMTSLDIQKLNEAYQCNSATSCNDGYSFCSNVQIFCRLSTWMRKNCKKTCNFC</sequence>
<dbReference type="InterPro" id="IPR003582">
    <property type="entry name" value="ShKT_dom"/>
</dbReference>
<evidence type="ECO:0000256" key="7">
    <source>
        <dbReference type="ARBA" id="ARBA00023145"/>
    </source>
</evidence>
<dbReference type="SUPFAM" id="SSF55486">
    <property type="entry name" value="Metalloproteases ('zincins'), catalytic domain"/>
    <property type="match status" value="1"/>
</dbReference>
<evidence type="ECO:0000256" key="8">
    <source>
        <dbReference type="PROSITE-ProRule" id="PRU01005"/>
    </source>
</evidence>
<dbReference type="GO" id="GO:0008270">
    <property type="term" value="F:zinc ion binding"/>
    <property type="evidence" value="ECO:0007669"/>
    <property type="project" value="UniProtKB-UniRule"/>
</dbReference>
<evidence type="ECO:0000256" key="2">
    <source>
        <dbReference type="ARBA" id="ARBA00022670"/>
    </source>
</evidence>
<keyword evidence="4 9" id="KW-0378">Hydrolase</keyword>
<feature type="binding site" evidence="9">
    <location>
        <position position="141"/>
    </location>
    <ligand>
        <name>Zn(2+)</name>
        <dbReference type="ChEBI" id="CHEBI:29105"/>
        <note>catalytic</note>
    </ligand>
</feature>
<feature type="signal peptide" evidence="10">
    <location>
        <begin position="1"/>
        <end position="26"/>
    </location>
</feature>
<dbReference type="GO" id="GO:0006508">
    <property type="term" value="P:proteolysis"/>
    <property type="evidence" value="ECO:0007669"/>
    <property type="project" value="UniProtKB-KW"/>
</dbReference>
<feature type="domain" description="Peptidase M12A" evidence="12">
    <location>
        <begin position="46"/>
        <end position="268"/>
    </location>
</feature>
<dbReference type="CDD" id="cd04280">
    <property type="entry name" value="ZnMc_astacin_like"/>
    <property type="match status" value="1"/>
</dbReference>
<keyword evidence="3 9" id="KW-0479">Metal-binding</keyword>
<evidence type="ECO:0000313" key="13">
    <source>
        <dbReference type="EMBL" id="CDW28198.1"/>
    </source>
</evidence>
<evidence type="ECO:0000256" key="3">
    <source>
        <dbReference type="ARBA" id="ARBA00022723"/>
    </source>
</evidence>
<reference evidence="13" key="1">
    <citation type="submission" date="2014-05" db="EMBL/GenBank/DDBJ databases">
        <authorList>
            <person name="Chronopoulou M."/>
        </authorList>
    </citation>
    <scope>NUCLEOTIDE SEQUENCE</scope>
    <source>
        <tissue evidence="13">Whole organism</tissue>
    </source>
</reference>
<dbReference type="InterPro" id="IPR034035">
    <property type="entry name" value="Astacin-like_dom"/>
</dbReference>
<feature type="chain" id="PRO_5005393099" description="Metalloendopeptidase" evidence="10">
    <location>
        <begin position="27"/>
        <end position="304"/>
    </location>
</feature>
<dbReference type="PANTHER" id="PTHR10127">
    <property type="entry name" value="DISCOIDIN, CUB, EGF, LAMININ , AND ZINC METALLOPROTEASE DOMAIN CONTAINING"/>
    <property type="match status" value="1"/>
</dbReference>
<dbReference type="Gene3D" id="3.40.390.10">
    <property type="entry name" value="Collagenase (Catalytic Domain)"/>
    <property type="match status" value="1"/>
</dbReference>
<evidence type="ECO:0000256" key="1">
    <source>
        <dbReference type="ARBA" id="ARBA00002657"/>
    </source>
</evidence>
<evidence type="ECO:0000259" key="11">
    <source>
        <dbReference type="PROSITE" id="PS51670"/>
    </source>
</evidence>